<feature type="compositionally biased region" description="Basic and acidic residues" evidence="5">
    <location>
        <begin position="438"/>
        <end position="454"/>
    </location>
</feature>
<dbReference type="GeneID" id="37041201"/>
<dbReference type="EMBL" id="KZ819637">
    <property type="protein sequence ID" value="PWN89203.1"/>
    <property type="molecule type" value="Genomic_DNA"/>
</dbReference>
<feature type="transmembrane region" description="Helical" evidence="6">
    <location>
        <begin position="148"/>
        <end position="167"/>
    </location>
</feature>
<feature type="compositionally biased region" description="Basic residues" evidence="5">
    <location>
        <begin position="473"/>
        <end position="494"/>
    </location>
</feature>
<feature type="region of interest" description="Disordered" evidence="5">
    <location>
        <begin position="1"/>
        <end position="58"/>
    </location>
</feature>
<dbReference type="AlphaFoldDB" id="A0A316YMA6"/>
<evidence type="ECO:0008006" key="12">
    <source>
        <dbReference type="Google" id="ProtNLM"/>
    </source>
</evidence>
<evidence type="ECO:0000256" key="4">
    <source>
        <dbReference type="ARBA" id="ARBA00023136"/>
    </source>
</evidence>
<feature type="domain" description="Putative ER transporter 6TM N-terminal" evidence="8">
    <location>
        <begin position="87"/>
        <end position="377"/>
    </location>
</feature>
<feature type="transmembrane region" description="Helical" evidence="6">
    <location>
        <begin position="94"/>
        <end position="113"/>
    </location>
</feature>
<gene>
    <name evidence="10" type="ORF">FA10DRAFT_242589</name>
</gene>
<keyword evidence="3 6" id="KW-1133">Transmembrane helix</keyword>
<accession>A0A316YMA6</accession>
<feature type="transmembrane region" description="Helical" evidence="6">
    <location>
        <begin position="221"/>
        <end position="241"/>
    </location>
</feature>
<dbReference type="RefSeq" id="XP_025376401.1">
    <property type="nucleotide sequence ID" value="XM_025519285.1"/>
</dbReference>
<feature type="transmembrane region" description="Helical" evidence="6">
    <location>
        <begin position="194"/>
        <end position="214"/>
    </location>
</feature>
<dbReference type="Proteomes" id="UP000245768">
    <property type="component" value="Unassembled WGS sequence"/>
</dbReference>
<feature type="region of interest" description="Disordered" evidence="5">
    <location>
        <begin position="697"/>
        <end position="727"/>
    </location>
</feature>
<evidence type="ECO:0000313" key="11">
    <source>
        <dbReference type="Proteomes" id="UP000245768"/>
    </source>
</evidence>
<reference evidence="10 11" key="1">
    <citation type="journal article" date="2018" name="Mol. Biol. Evol.">
        <title>Broad Genomic Sampling Reveals a Smut Pathogenic Ancestry of the Fungal Clade Ustilaginomycotina.</title>
        <authorList>
            <person name="Kijpornyongpan T."/>
            <person name="Mondo S.J."/>
            <person name="Barry K."/>
            <person name="Sandor L."/>
            <person name="Lee J."/>
            <person name="Lipzen A."/>
            <person name="Pangilinan J."/>
            <person name="LaButti K."/>
            <person name="Hainaut M."/>
            <person name="Henrissat B."/>
            <person name="Grigoriev I.V."/>
            <person name="Spatafora J.W."/>
            <person name="Aime M.C."/>
        </authorList>
    </citation>
    <scope>NUCLEOTIDE SEQUENCE [LARGE SCALE GENOMIC DNA]</scope>
    <source>
        <strain evidence="10 11">MCA 4198</strain>
    </source>
</reference>
<dbReference type="Pfam" id="PF10334">
    <property type="entry name" value="BRE4"/>
    <property type="match status" value="1"/>
</dbReference>
<feature type="domain" description="DUF2421" evidence="7">
    <location>
        <begin position="919"/>
        <end position="1156"/>
    </location>
</feature>
<evidence type="ECO:0000259" key="8">
    <source>
        <dbReference type="Pfam" id="PF10337"/>
    </source>
</evidence>
<evidence type="ECO:0000256" key="6">
    <source>
        <dbReference type="SAM" id="Phobius"/>
    </source>
</evidence>
<feature type="region of interest" description="Disordered" evidence="5">
    <location>
        <begin position="388"/>
        <end position="504"/>
    </location>
</feature>
<keyword evidence="4 6" id="KW-0472">Membrane</keyword>
<dbReference type="InterPro" id="IPR018820">
    <property type="entry name" value="BRE4-related_DUF2421"/>
</dbReference>
<feature type="transmembrane region" description="Helical" evidence="6">
    <location>
        <begin position="898"/>
        <end position="918"/>
    </location>
</feature>
<feature type="transmembrane region" description="Helical" evidence="6">
    <location>
        <begin position="834"/>
        <end position="853"/>
    </location>
</feature>
<evidence type="ECO:0000256" key="1">
    <source>
        <dbReference type="ARBA" id="ARBA00004141"/>
    </source>
</evidence>
<organism evidence="10 11">
    <name type="scientific">Acaromyces ingoldii</name>
    <dbReference type="NCBI Taxonomy" id="215250"/>
    <lineage>
        <taxon>Eukaryota</taxon>
        <taxon>Fungi</taxon>
        <taxon>Dikarya</taxon>
        <taxon>Basidiomycota</taxon>
        <taxon>Ustilaginomycotina</taxon>
        <taxon>Exobasidiomycetes</taxon>
        <taxon>Exobasidiales</taxon>
        <taxon>Cryptobasidiaceae</taxon>
        <taxon>Acaromyces</taxon>
    </lineage>
</organism>
<evidence type="ECO:0000313" key="10">
    <source>
        <dbReference type="EMBL" id="PWN89203.1"/>
    </source>
</evidence>
<feature type="compositionally biased region" description="Basic and acidic residues" evidence="5">
    <location>
        <begin position="1"/>
        <end position="23"/>
    </location>
</feature>
<dbReference type="PANTHER" id="PTHR37994:SF1">
    <property type="entry name" value="ER TRANSPORTER 6TM N-TERMINAL DOMAIN-CONTAINING PROTEIN"/>
    <property type="match status" value="1"/>
</dbReference>
<dbReference type="Pfam" id="PF10337">
    <property type="entry name" value="ArAE_2_N"/>
    <property type="match status" value="1"/>
</dbReference>
<dbReference type="Pfam" id="PF13515">
    <property type="entry name" value="FUSC_2"/>
    <property type="match status" value="1"/>
</dbReference>
<dbReference type="STRING" id="215250.A0A316YMA6"/>
<feature type="domain" description="Integral membrane bound transporter" evidence="9">
    <location>
        <begin position="783"/>
        <end position="913"/>
    </location>
</feature>
<evidence type="ECO:0000256" key="5">
    <source>
        <dbReference type="SAM" id="MobiDB-lite"/>
    </source>
</evidence>
<dbReference type="InterPro" id="IPR018823">
    <property type="entry name" value="ArAE_2_N"/>
</dbReference>
<dbReference type="InterPro" id="IPR049453">
    <property type="entry name" value="Memb_transporter_dom"/>
</dbReference>
<keyword evidence="2 6" id="KW-0812">Transmembrane</keyword>
<evidence type="ECO:0000256" key="3">
    <source>
        <dbReference type="ARBA" id="ARBA00022989"/>
    </source>
</evidence>
<name>A0A316YMA6_9BASI</name>
<evidence type="ECO:0000256" key="2">
    <source>
        <dbReference type="ARBA" id="ARBA00022692"/>
    </source>
</evidence>
<feature type="compositionally biased region" description="Polar residues" evidence="5">
    <location>
        <begin position="389"/>
        <end position="398"/>
    </location>
</feature>
<evidence type="ECO:0000259" key="7">
    <source>
        <dbReference type="Pfam" id="PF10334"/>
    </source>
</evidence>
<evidence type="ECO:0000259" key="9">
    <source>
        <dbReference type="Pfam" id="PF13515"/>
    </source>
</evidence>
<feature type="transmembrane region" description="Helical" evidence="6">
    <location>
        <begin position="119"/>
        <end position="141"/>
    </location>
</feature>
<feature type="compositionally biased region" description="Basic and acidic residues" evidence="5">
    <location>
        <begin position="31"/>
        <end position="58"/>
    </location>
</feature>
<feature type="transmembrane region" description="Helical" evidence="6">
    <location>
        <begin position="808"/>
        <end position="828"/>
    </location>
</feature>
<feature type="compositionally biased region" description="Pro residues" evidence="5">
    <location>
        <begin position="403"/>
        <end position="412"/>
    </location>
</feature>
<dbReference type="OrthoDB" id="2274698at2759"/>
<keyword evidence="11" id="KW-1185">Reference proteome</keyword>
<comment type="subcellular location">
    <subcellularLocation>
        <location evidence="1">Membrane</location>
        <topology evidence="1">Multi-pass membrane protein</topology>
    </subcellularLocation>
</comment>
<dbReference type="GO" id="GO:0016020">
    <property type="term" value="C:membrane"/>
    <property type="evidence" value="ECO:0007669"/>
    <property type="project" value="UniProtKB-SubCell"/>
</dbReference>
<feature type="compositionally biased region" description="Basic and acidic residues" evidence="5">
    <location>
        <begin position="419"/>
        <end position="431"/>
    </location>
</feature>
<sequence>MSETRHSGEHHVEFAGPEEEAKQRTPASSDAAEKEKIEDKDSGIREEAKKKDGKAEKDGDESKWKRWLSSHLEVPAQVAWVWPTIRDWSKVKPWIRSSIVAWVCLVLFIIHPVEVMMGNASFLILVGIFIQPAELALVAVLEREFFTMLLLSVSWAYACIGIKLAHVSRTKYKLPMSEVSLARVFAGDYIETSPTAICGAFLAVGAAAALYLKVKFGPSPFIFATILACIMIDITLIYAPLFPYPMYSLGQTVIVPLAIKSGLNIVGSLLIFPKSVNSEFVERLTKVLGPLGAASTERKALFQRSPLDADFNFDLVKDKVSGAESGLLPLTSSARLLTRELSFGLCSGVELKELERLTRLLLTPVDGVAFYLSMIKSDIQRTRFPIDPTTFSRFTTPAHTPAPSRPGTPPISTPAGEEPEPRVMEEGKKVDSAMTTAHQHESTSHVHRLSERLRPASLFRSDSPSPSPTPSLRHGRTPWHWPGGHHHNSHHSRHVQNEDSNGGPLAPVGIWESLRYAAVEIELHKPSNDRYIELCMSNIGAASGDLQQAQAEAIIHIESWLHTLNHQRFQKLRDWFLKLGDSRSNFVNDPSQPTKSTSYHVEELRRRIAEFDARKSAVIEPFRASVSDSDEVTEKVPHRYLYQAYTLLFFEKEYSLRLIKILEYLASIEENNRYWRFWLPAWPKLLSIDTWRNIGEASTSHDDHEDEDPTAIPGMASSLGKTRARNPDAMPSESVWQEIGIRLSDFLHQLYRGHSLFCIKAGAVTILTALPSMVSSSAGWAYNNKAIWVVIMAQLCTARHRGEVAFGLISRLMATFVGAIFGLLIWYIASGSGVANPFALAVVGAFGFSFLMLGRIYYPGPPITTIITCVTTSLIVGYSWKDATNPSPGSPGIGWSVAWRRFVEVLIGTTAAYIMAILPPSSTLRKYVRISHATIVAQTTRLYCHFITIAAAPASSTDVMTSAEATKQLLALRQKMRRLAVLKVNVVYEWSLRGKWPASRYDDLARIEMELSRLLSHAVTIVDHLGPVYSRALLRRIRFLDPLFLADCIAVLTMSTTALRSATPLPQIVPVLLDRFISVGHSFEVLRCRSTRARVEDLHNEERDREELELPRHVTFETLASEKYQTFAVGVSVAFGIVLRLDRLCMAVKALVGEDYPVPADFELLMPPSLHRHLSGAA</sequence>
<proteinExistence type="predicted"/>
<protein>
    <recommendedName>
        <fullName evidence="12">ER transporter 6TM N-terminal domain-containing protein</fullName>
    </recommendedName>
</protein>
<dbReference type="PANTHER" id="PTHR37994">
    <property type="entry name" value="ARAE_2_N DOMAIN-CONTAINING PROTEIN-RELATED"/>
    <property type="match status" value="1"/>
</dbReference>
<dbReference type="InParanoid" id="A0A316YMA6"/>